<dbReference type="PROSITE" id="PS51257">
    <property type="entry name" value="PROKAR_LIPOPROTEIN"/>
    <property type="match status" value="1"/>
</dbReference>
<evidence type="ECO:0000256" key="3">
    <source>
        <dbReference type="SAM" id="SignalP"/>
    </source>
</evidence>
<evidence type="ECO:0000313" key="6">
    <source>
        <dbReference type="Proteomes" id="UP000295748"/>
    </source>
</evidence>
<evidence type="ECO:0000259" key="4">
    <source>
        <dbReference type="Pfam" id="PF13458"/>
    </source>
</evidence>
<protein>
    <submittedName>
        <fullName evidence="5">ABC transporter substrate-binding protein</fullName>
    </submittedName>
</protein>
<dbReference type="RefSeq" id="WP_135070059.1">
    <property type="nucleotide sequence ID" value="NZ_CP038266.1"/>
</dbReference>
<organism evidence="5 6">
    <name type="scientific">Microbacterium wangchenii</name>
    <dbReference type="NCBI Taxonomy" id="2541726"/>
    <lineage>
        <taxon>Bacteria</taxon>
        <taxon>Bacillati</taxon>
        <taxon>Actinomycetota</taxon>
        <taxon>Actinomycetes</taxon>
        <taxon>Micrococcales</taxon>
        <taxon>Microbacteriaceae</taxon>
        <taxon>Microbacterium</taxon>
    </lineage>
</organism>
<feature type="signal peptide" evidence="3">
    <location>
        <begin position="1"/>
        <end position="24"/>
    </location>
</feature>
<accession>A0ABX5SX12</accession>
<evidence type="ECO:0000313" key="5">
    <source>
        <dbReference type="EMBL" id="QBR90317.1"/>
    </source>
</evidence>
<dbReference type="InterPro" id="IPR028082">
    <property type="entry name" value="Peripla_BP_I"/>
</dbReference>
<dbReference type="InterPro" id="IPR028081">
    <property type="entry name" value="Leu-bd"/>
</dbReference>
<name>A0ABX5SX12_9MICO</name>
<dbReference type="Pfam" id="PF13458">
    <property type="entry name" value="Peripla_BP_6"/>
    <property type="match status" value="1"/>
</dbReference>
<evidence type="ECO:0000256" key="1">
    <source>
        <dbReference type="ARBA" id="ARBA00010062"/>
    </source>
</evidence>
<dbReference type="Gene3D" id="3.40.50.2300">
    <property type="match status" value="2"/>
</dbReference>
<feature type="chain" id="PRO_5046326443" evidence="3">
    <location>
        <begin position="25"/>
        <end position="431"/>
    </location>
</feature>
<proteinExistence type="inferred from homology"/>
<reference evidence="5 6" key="1">
    <citation type="submission" date="2019-03" db="EMBL/GenBank/DDBJ databases">
        <authorList>
            <person name="Dong K."/>
        </authorList>
    </citation>
    <scope>NUCLEOTIDE SEQUENCE [LARGE SCALE GENOMIC DNA]</scope>
    <source>
        <strain evidence="6">dk512</strain>
    </source>
</reference>
<dbReference type="PANTHER" id="PTHR47235">
    <property type="entry name" value="BLR6548 PROTEIN"/>
    <property type="match status" value="1"/>
</dbReference>
<dbReference type="EMBL" id="CP038266">
    <property type="protein sequence ID" value="QBR90317.1"/>
    <property type="molecule type" value="Genomic_DNA"/>
</dbReference>
<dbReference type="PANTHER" id="PTHR47235:SF1">
    <property type="entry name" value="BLR6548 PROTEIN"/>
    <property type="match status" value="1"/>
</dbReference>
<dbReference type="SUPFAM" id="SSF53822">
    <property type="entry name" value="Periplasmic binding protein-like I"/>
    <property type="match status" value="1"/>
</dbReference>
<comment type="similarity">
    <text evidence="1">Belongs to the leucine-binding protein family.</text>
</comment>
<keyword evidence="2 3" id="KW-0732">Signal</keyword>
<sequence>MKRTHVTGAIALLAAAGLALSGCAGTPTGGSDAGPAGDGEIVGGPGVDLDTKTIKVGALVPVSGVFAGAITNIEGMDAAFHRATQPGGAMEGWTLEVVNQDTKYDAATAIPLYEGFKDDVAMVSLVLGSTIIDAMLPSIETDKMTLIPGGTTPNLQFADHLVPSLPMTSSHAASLIPYAVETYDVEDATFCSMTVEDTLGKYIQENFDFTLEELGLTKGIDTTFAPNADQLTAQITSMKNADCDVVMTGGTGGFLQTLAVQSVQQDFTPLVLAGNSAYNITLATGPGADWLAENAIISVPGDEWLGENAPGQAMLIEDLEAINPDYTPSANAHLTGYVNGLLTADILAQALENGDLSREGIATAATEIGTWEDELGLTGGDVVIGATAAENVPPHKLSMFRIDGSVPTGLKLEAYNYDSDVAVKYLESVAP</sequence>
<evidence type="ECO:0000256" key="2">
    <source>
        <dbReference type="ARBA" id="ARBA00022729"/>
    </source>
</evidence>
<dbReference type="Proteomes" id="UP000295748">
    <property type="component" value="Chromosome"/>
</dbReference>
<gene>
    <name evidence="5" type="ORF">E4K62_17510</name>
</gene>
<feature type="domain" description="Leucine-binding protein" evidence="4">
    <location>
        <begin position="53"/>
        <end position="403"/>
    </location>
</feature>
<keyword evidence="6" id="KW-1185">Reference proteome</keyword>